<protein>
    <submittedName>
        <fullName evidence="1">Uncharacterized protein</fullName>
    </submittedName>
</protein>
<dbReference type="Proteomes" id="UP000309128">
    <property type="component" value="Unassembled WGS sequence"/>
</dbReference>
<dbReference type="OrthoDB" id="3536168at2"/>
<dbReference type="AlphaFoldDB" id="A0A5S4EZU7"/>
<accession>A0A5S4EZU7</accession>
<sequence length="120" mass="12301">MDTANDVMPFVTSAIGAYGVSVLAKTSELAAGTPVARGTRILQRVFGRGDAYSRAVIEAVAEAKPDDGPSHAALKSAILAAFRADPHLAREVAAMLPRVAVTAWGGDDGGVLVTEGDAPR</sequence>
<organism evidence="1 2">
    <name type="scientific">Nonomuraea turkmeniaca</name>
    <dbReference type="NCBI Taxonomy" id="103838"/>
    <lineage>
        <taxon>Bacteria</taxon>
        <taxon>Bacillati</taxon>
        <taxon>Actinomycetota</taxon>
        <taxon>Actinomycetes</taxon>
        <taxon>Streptosporangiales</taxon>
        <taxon>Streptosporangiaceae</taxon>
        <taxon>Nonomuraea</taxon>
    </lineage>
</organism>
<dbReference type="EMBL" id="VCKY01000249">
    <property type="protein sequence ID" value="TMR09139.1"/>
    <property type="molecule type" value="Genomic_DNA"/>
</dbReference>
<keyword evidence="2" id="KW-1185">Reference proteome</keyword>
<name>A0A5S4EZU7_9ACTN</name>
<reference evidence="1 2" key="1">
    <citation type="submission" date="2019-05" db="EMBL/GenBank/DDBJ databases">
        <title>Draft genome sequence of Nonomuraea turkmeniaca DSM 43926.</title>
        <authorList>
            <person name="Saricaoglu S."/>
            <person name="Isik K."/>
        </authorList>
    </citation>
    <scope>NUCLEOTIDE SEQUENCE [LARGE SCALE GENOMIC DNA]</scope>
    <source>
        <strain evidence="1 2">DSM 43926</strain>
    </source>
</reference>
<comment type="caution">
    <text evidence="1">The sequence shown here is derived from an EMBL/GenBank/DDBJ whole genome shotgun (WGS) entry which is preliminary data.</text>
</comment>
<evidence type="ECO:0000313" key="2">
    <source>
        <dbReference type="Proteomes" id="UP000309128"/>
    </source>
</evidence>
<proteinExistence type="predicted"/>
<gene>
    <name evidence="1" type="ORF">ETD86_44780</name>
</gene>
<evidence type="ECO:0000313" key="1">
    <source>
        <dbReference type="EMBL" id="TMR09139.1"/>
    </source>
</evidence>
<dbReference type="RefSeq" id="WP_138672713.1">
    <property type="nucleotide sequence ID" value="NZ_VCKY01000249.1"/>
</dbReference>